<dbReference type="PROSITE" id="PS50279">
    <property type="entry name" value="BPTI_KUNITZ_2"/>
    <property type="match status" value="1"/>
</dbReference>
<reference evidence="3" key="2">
    <citation type="submission" date="2025-09" db="UniProtKB">
        <authorList>
            <consortium name="Ensembl"/>
        </authorList>
    </citation>
    <scope>IDENTIFICATION</scope>
</reference>
<dbReference type="Ensembl" id="ENSEBUT00000025168.1">
    <property type="protein sequence ID" value="ENSEBUP00000024592.1"/>
    <property type="gene ID" value="ENSEBUG00000015173.1"/>
</dbReference>
<dbReference type="GeneTree" id="ENSGT00940000180888"/>
<feature type="domain" description="BPTI/Kunitz inhibitor" evidence="2">
    <location>
        <begin position="1"/>
        <end position="54"/>
    </location>
</feature>
<dbReference type="PROSITE" id="PS00280">
    <property type="entry name" value="BPTI_KUNITZ_1"/>
    <property type="match status" value="1"/>
</dbReference>
<evidence type="ECO:0000313" key="4">
    <source>
        <dbReference type="Proteomes" id="UP000694388"/>
    </source>
</evidence>
<dbReference type="InterPro" id="IPR050098">
    <property type="entry name" value="TFPI/VKTCI-like"/>
</dbReference>
<proteinExistence type="predicted"/>
<sequence>MPPDPGTTCHDRSTEPARHWYFNTFSGHCTSFLYAGCTGNANRFFSAAACRENCELGACCLRFSKHVGPQITVNTQSI</sequence>
<reference evidence="3" key="1">
    <citation type="submission" date="2025-08" db="UniProtKB">
        <authorList>
            <consortium name="Ensembl"/>
        </authorList>
    </citation>
    <scope>IDENTIFICATION</scope>
</reference>
<name>A0A8C4R3N4_EPTBU</name>
<dbReference type="Proteomes" id="UP000694388">
    <property type="component" value="Unplaced"/>
</dbReference>
<dbReference type="PRINTS" id="PR00759">
    <property type="entry name" value="BASICPTASE"/>
</dbReference>
<dbReference type="InterPro" id="IPR020901">
    <property type="entry name" value="Prtase_inh_Kunz-CS"/>
</dbReference>
<evidence type="ECO:0000313" key="3">
    <source>
        <dbReference type="Ensembl" id="ENSEBUP00000024592.1"/>
    </source>
</evidence>
<dbReference type="GO" id="GO:0005615">
    <property type="term" value="C:extracellular space"/>
    <property type="evidence" value="ECO:0007669"/>
    <property type="project" value="TreeGrafter"/>
</dbReference>
<organism evidence="3 4">
    <name type="scientific">Eptatretus burgeri</name>
    <name type="common">Inshore hagfish</name>
    <dbReference type="NCBI Taxonomy" id="7764"/>
    <lineage>
        <taxon>Eukaryota</taxon>
        <taxon>Metazoa</taxon>
        <taxon>Chordata</taxon>
        <taxon>Craniata</taxon>
        <taxon>Vertebrata</taxon>
        <taxon>Cyclostomata</taxon>
        <taxon>Myxini</taxon>
        <taxon>Myxiniformes</taxon>
        <taxon>Myxinidae</taxon>
        <taxon>Eptatretinae</taxon>
        <taxon>Eptatretus</taxon>
    </lineage>
</organism>
<protein>
    <recommendedName>
        <fullName evidence="2">BPTI/Kunitz inhibitor domain-containing protein</fullName>
    </recommendedName>
</protein>
<dbReference type="Pfam" id="PF00014">
    <property type="entry name" value="Kunitz_BPTI"/>
    <property type="match status" value="1"/>
</dbReference>
<keyword evidence="4" id="KW-1185">Reference proteome</keyword>
<dbReference type="PANTHER" id="PTHR10083">
    <property type="entry name" value="KUNITZ-TYPE PROTEASE INHIBITOR-RELATED"/>
    <property type="match status" value="1"/>
</dbReference>
<dbReference type="SUPFAM" id="SSF57362">
    <property type="entry name" value="BPTI-like"/>
    <property type="match status" value="1"/>
</dbReference>
<dbReference type="AlphaFoldDB" id="A0A8C4R3N4"/>
<dbReference type="SMART" id="SM00131">
    <property type="entry name" value="KU"/>
    <property type="match status" value="1"/>
</dbReference>
<evidence type="ECO:0000256" key="1">
    <source>
        <dbReference type="ARBA" id="ARBA00023157"/>
    </source>
</evidence>
<dbReference type="PANTHER" id="PTHR10083:SF374">
    <property type="entry name" value="BPTI_KUNITZ INHIBITOR DOMAIN-CONTAINING PROTEIN"/>
    <property type="match status" value="1"/>
</dbReference>
<dbReference type="GO" id="GO:0004867">
    <property type="term" value="F:serine-type endopeptidase inhibitor activity"/>
    <property type="evidence" value="ECO:0007669"/>
    <property type="project" value="InterPro"/>
</dbReference>
<keyword evidence="1" id="KW-1015">Disulfide bond</keyword>
<dbReference type="InterPro" id="IPR036880">
    <property type="entry name" value="Kunitz_BPTI_sf"/>
</dbReference>
<dbReference type="Gene3D" id="4.10.410.10">
    <property type="entry name" value="Pancreatic trypsin inhibitor Kunitz domain"/>
    <property type="match status" value="1"/>
</dbReference>
<dbReference type="CDD" id="cd00109">
    <property type="entry name" value="Kunitz-type"/>
    <property type="match status" value="1"/>
</dbReference>
<accession>A0A8C4R3N4</accession>
<dbReference type="InterPro" id="IPR002223">
    <property type="entry name" value="Kunitz_BPTI"/>
</dbReference>
<evidence type="ECO:0000259" key="2">
    <source>
        <dbReference type="PROSITE" id="PS50279"/>
    </source>
</evidence>